<sequence>MTCGWMKSFLVSLSWRKPLEPEGEQSTFNRCLTTLDLVALGVGSTLGAGVYVLSGEVARDTAGPSIIISFFIAALASIFAGLCYAEFGSRVPKTGSAYLYSYVTVGELLAFITGWNLLLSYVIGKERAGTISHQEEGGTSSVALAWSGTFDDLIGGVISKYFEENAAMGLPGLAPYPDIFAALLILLLSGVLAFGVKESTTINKIFTVINILVLVFVTISGFIKGNISNWQISEEVLINATAELKNLTSTANVTSEFGVGGFFPYGISGTVAGAATCFYAFVGFDCIATTGEEVKNPQKSVPLGIVASLLICFLAYFAVSAALTLMMPYYMLNEKSPLPVAFEHIGWGPAKYAVAVGSLCALSTSLLGSMFPMPRVLFAMARDGLLFRPLTKVTSKGSPAVATISSGTVAAIMALLFDLEALVEMMSIGTLFAYTLVAICILILRYQVGQTEDTDLQMIESNSKFGFLKPPSSPNSSTSKRVTILTIVSVACVVALCIILTQALDALARAEVWTIVVICIFAVILLINIFIIWRHPQNPTKASFMVPLLPALPIVSTLINVYLMVQLGADTWVRYAIWMLVVNNSLNASYGLFIVAYCQKDAQEQKTTPGRKPKSSMPKPGKSTNKRPKVLTATPKIKASSVAPAQTVLTQVLDRGGFKKVGETISVQTGDTLELRCRGKPVQWNVPSYLEEDDEGRLSIVQHERYGVLTLVNSTGADTGEYTCFPMYCEDTDCRREYDKAVKVFVFFPDPQELFVPSSNYYEVIHLRTNWPTVLPCQVTSPKAKVTLYREFPPMEVAVDGTEISFNVRKGFTIHRPRPYHAGALYCVASLGNLRQSSTKYMLIYVNYPMAPPAPVIQTSSSSVVVGENLRVSCSVVGERDVGVELTWEYPGQQIGRPLYTQDNVSPVGGGAAQQQWQSVLLVDEVRDVDQGTYICTAQNLQGAKSVSATVKVVPKAKPKKT</sequence>
<evidence type="ECO:0000313" key="1">
    <source>
        <dbReference type="EMBL" id="KAI3351904.1"/>
    </source>
</evidence>
<dbReference type="Proteomes" id="UP000831701">
    <property type="component" value="Chromosome 24"/>
</dbReference>
<comment type="caution">
    <text evidence="1">The sequence shown here is derived from an EMBL/GenBank/DDBJ whole genome shotgun (WGS) entry which is preliminary data.</text>
</comment>
<reference evidence="1" key="1">
    <citation type="submission" date="2022-04" db="EMBL/GenBank/DDBJ databases">
        <title>Jade perch genome.</title>
        <authorList>
            <person name="Chao B."/>
        </authorList>
    </citation>
    <scope>NUCLEOTIDE SEQUENCE</scope>
    <source>
        <strain evidence="1">CB-2022</strain>
    </source>
</reference>
<accession>A0ACB8V8K2</accession>
<protein>
    <submittedName>
        <fullName evidence="1">Uncharacterized protein</fullName>
    </submittedName>
</protein>
<gene>
    <name evidence="1" type="ORF">L3Q82_020730</name>
</gene>
<keyword evidence="2" id="KW-1185">Reference proteome</keyword>
<name>A0ACB8V8K2_9TELE</name>
<proteinExistence type="predicted"/>
<dbReference type="EMBL" id="CM041554">
    <property type="protein sequence ID" value="KAI3351904.1"/>
    <property type="molecule type" value="Genomic_DNA"/>
</dbReference>
<organism evidence="1 2">
    <name type="scientific">Scortum barcoo</name>
    <name type="common">barcoo grunter</name>
    <dbReference type="NCBI Taxonomy" id="214431"/>
    <lineage>
        <taxon>Eukaryota</taxon>
        <taxon>Metazoa</taxon>
        <taxon>Chordata</taxon>
        <taxon>Craniata</taxon>
        <taxon>Vertebrata</taxon>
        <taxon>Euteleostomi</taxon>
        <taxon>Actinopterygii</taxon>
        <taxon>Neopterygii</taxon>
        <taxon>Teleostei</taxon>
        <taxon>Neoteleostei</taxon>
        <taxon>Acanthomorphata</taxon>
        <taxon>Eupercaria</taxon>
        <taxon>Centrarchiformes</taxon>
        <taxon>Terapontoidei</taxon>
        <taxon>Terapontidae</taxon>
        <taxon>Scortum</taxon>
    </lineage>
</organism>
<evidence type="ECO:0000313" key="2">
    <source>
        <dbReference type="Proteomes" id="UP000831701"/>
    </source>
</evidence>